<evidence type="ECO:0008006" key="3">
    <source>
        <dbReference type="Google" id="ProtNLM"/>
    </source>
</evidence>
<keyword evidence="2" id="KW-1185">Reference proteome</keyword>
<dbReference type="RefSeq" id="WP_076744257.1">
    <property type="nucleotide sequence ID" value="NZ_MPSB01000005.1"/>
</dbReference>
<dbReference type="AlphaFoldDB" id="A0A1V2EVS0"/>
<reference evidence="1 2" key="1">
    <citation type="submission" date="2016-11" db="EMBL/GenBank/DDBJ databases">
        <title>Genome sequence of Sphingomonas jeddahensis G39.</title>
        <authorList>
            <person name="Poehlein A."/>
            <person name="Wuebbeler J.H."/>
            <person name="Steinbuechel A."/>
            <person name="Daniel R."/>
        </authorList>
    </citation>
    <scope>NUCLEOTIDE SEQUENCE [LARGE SCALE GENOMIC DNA]</scope>
    <source>
        <strain evidence="1 2">G39</strain>
    </source>
</reference>
<protein>
    <recommendedName>
        <fullName evidence="3">TnsA endonuclease N-terminal domain-containing protein</fullName>
    </recommendedName>
</protein>
<evidence type="ECO:0000313" key="2">
    <source>
        <dbReference type="Proteomes" id="UP000188729"/>
    </source>
</evidence>
<evidence type="ECO:0000313" key="1">
    <source>
        <dbReference type="EMBL" id="ONF96269.1"/>
    </source>
</evidence>
<dbReference type="Proteomes" id="UP000188729">
    <property type="component" value="Unassembled WGS sequence"/>
</dbReference>
<dbReference type="EMBL" id="MPSB01000005">
    <property type="protein sequence ID" value="ONF96269.1"/>
    <property type="molecule type" value="Genomic_DNA"/>
</dbReference>
<dbReference type="STRING" id="1915074.SPHI_14980"/>
<comment type="caution">
    <text evidence="1">The sequence shown here is derived from an EMBL/GenBank/DDBJ whole genome shotgun (WGS) entry which is preliminary data.</text>
</comment>
<dbReference type="OrthoDB" id="5498228at2"/>
<organism evidence="1 2">
    <name type="scientific">Sphingomonas jeddahensis</name>
    <dbReference type="NCBI Taxonomy" id="1915074"/>
    <lineage>
        <taxon>Bacteria</taxon>
        <taxon>Pseudomonadati</taxon>
        <taxon>Pseudomonadota</taxon>
        <taxon>Alphaproteobacteria</taxon>
        <taxon>Sphingomonadales</taxon>
        <taxon>Sphingomonadaceae</taxon>
        <taxon>Sphingomonas</taxon>
    </lineage>
</organism>
<accession>A0A1V2EVS0</accession>
<sequence length="179" mass="19805">MGLKFDAEGWPDGLNISLTPLRRVIRRSSVICNGWSRTQKHPLGYLPGESQNELLVSMLAEMDPGITAITAQPTKITTSTRSGILFSHVPDYAMVLDGVGVLVEAKPDDKAARPDTIERLRCAAKLANDCGYDYRLALGGEMLADRRLPGIETIWRQFRPDIPETLRLRPAASCAREGW</sequence>
<gene>
    <name evidence="1" type="ORF">SPHI_14980</name>
</gene>
<name>A0A1V2EVS0_9SPHN</name>
<proteinExistence type="predicted"/>